<dbReference type="Pfam" id="PF13525">
    <property type="entry name" value="YfiO"/>
    <property type="match status" value="1"/>
</dbReference>
<dbReference type="Proteomes" id="UP000186599">
    <property type="component" value="Unassembled WGS sequence"/>
</dbReference>
<reference evidence="7 8" key="1">
    <citation type="submission" date="2016-10" db="EMBL/GenBank/DDBJ databases">
        <authorList>
            <person name="de Groot N.N."/>
        </authorList>
    </citation>
    <scope>NUCLEOTIDE SEQUENCE [LARGE SCALE GENOMIC DNA]</scope>
    <source>
        <strain evidence="5 7">CGMCC 1.9095</strain>
        <strain evidence="4 8">DSM 22558</strain>
    </source>
</reference>
<dbReference type="STRING" id="653930.SAMN05216589_0865"/>
<dbReference type="PROSITE" id="PS51257">
    <property type="entry name" value="PROKAR_LIPOPROTEIN"/>
    <property type="match status" value="1"/>
</dbReference>
<name>A0A1I4JSS4_9GAMM</name>
<keyword evidence="7" id="KW-1185">Reference proteome</keyword>
<dbReference type="EMBL" id="FOUA01000001">
    <property type="protein sequence ID" value="SFL69582.1"/>
    <property type="molecule type" value="Genomic_DNA"/>
</dbReference>
<proteinExistence type="predicted"/>
<dbReference type="AlphaFoldDB" id="A0A1I4JSS4"/>
<dbReference type="Proteomes" id="UP000305198">
    <property type="component" value="Unassembled WGS sequence"/>
</dbReference>
<dbReference type="InterPro" id="IPR039565">
    <property type="entry name" value="BamD-like"/>
</dbReference>
<evidence type="ECO:0000313" key="8">
    <source>
        <dbReference type="Proteomes" id="UP000186904"/>
    </source>
</evidence>
<evidence type="ECO:0000259" key="3">
    <source>
        <dbReference type="Pfam" id="PF13525"/>
    </source>
</evidence>
<dbReference type="RefSeq" id="WP_074777951.1">
    <property type="nucleotide sequence ID" value="NZ_FOGN01000001.1"/>
</dbReference>
<protein>
    <submittedName>
        <fullName evidence="5">Outer membrane lipoprotein</fullName>
    </submittedName>
    <submittedName>
        <fullName evidence="4 6">Outer membrane protein assembly factor BamD</fullName>
    </submittedName>
</protein>
<evidence type="ECO:0000313" key="6">
    <source>
        <dbReference type="EMBL" id="TKA93680.1"/>
    </source>
</evidence>
<organism evidence="5 7">
    <name type="scientific">Halopseudomonas bauzanensis</name>
    <dbReference type="NCBI Taxonomy" id="653930"/>
    <lineage>
        <taxon>Bacteria</taxon>
        <taxon>Pseudomonadati</taxon>
        <taxon>Pseudomonadota</taxon>
        <taxon>Gammaproteobacteria</taxon>
        <taxon>Pseudomonadales</taxon>
        <taxon>Pseudomonadaceae</taxon>
        <taxon>Halopseudomonas</taxon>
    </lineage>
</organism>
<sequence length="204" mass="23223">MRLCVVLLLLAGLAGCASTGSQQRQEEGLVDARAKISMGRCDTKLISDLRQHQAPELEQQAAYVCLQQGEVVAVETLLNDYQKRHVEPPYPDYSAYLLTLAQYARFEMTADDDALRLKEGRKVHAQFADFVRRYPDSDYRTEVAPRLHELLEDMAGAEYRLAMQAAEAGDRQTAEQRMNYIARHYAHTASGREANAWLDRMREK</sequence>
<evidence type="ECO:0000313" key="4">
    <source>
        <dbReference type="EMBL" id="SER54307.1"/>
    </source>
</evidence>
<feature type="domain" description="Outer membrane lipoprotein BamD-like" evidence="3">
    <location>
        <begin position="55"/>
        <end position="194"/>
    </location>
</feature>
<evidence type="ECO:0000256" key="2">
    <source>
        <dbReference type="SAM" id="SignalP"/>
    </source>
</evidence>
<keyword evidence="5" id="KW-0449">Lipoprotein</keyword>
<evidence type="ECO:0000313" key="5">
    <source>
        <dbReference type="EMBL" id="SFL69582.1"/>
    </source>
</evidence>
<accession>A0A1I4JSS4</accession>
<dbReference type="EMBL" id="SWAV01000001">
    <property type="protein sequence ID" value="TKA93680.1"/>
    <property type="molecule type" value="Genomic_DNA"/>
</dbReference>
<evidence type="ECO:0000256" key="1">
    <source>
        <dbReference type="ARBA" id="ARBA00022729"/>
    </source>
</evidence>
<dbReference type="EMBL" id="FOGN01000001">
    <property type="protein sequence ID" value="SER54307.1"/>
    <property type="molecule type" value="Genomic_DNA"/>
</dbReference>
<reference evidence="6 9" key="2">
    <citation type="submission" date="2019-04" db="EMBL/GenBank/DDBJ databases">
        <title>Crypto-aerobic microbial life in anoxic (sulfidic) marine sediments.</title>
        <authorList>
            <person name="Bhattacharya S."/>
            <person name="Roy C."/>
            <person name="Mondal N."/>
            <person name="Sarkar J."/>
            <person name="Mandal S."/>
            <person name="Rameez M.J."/>
            <person name="Ghosh W."/>
        </authorList>
    </citation>
    <scope>NUCLEOTIDE SEQUENCE [LARGE SCALE GENOMIC DNA]</scope>
    <source>
        <strain evidence="6 9">SBBB</strain>
    </source>
</reference>
<dbReference type="OrthoDB" id="5794262at2"/>
<gene>
    <name evidence="6" type="ORF">FA869_05910</name>
    <name evidence="5" type="ORF">SAMN04487855_0760</name>
    <name evidence="4" type="ORF">SAMN05216589_0865</name>
</gene>
<feature type="chain" id="PRO_5010473120" evidence="2">
    <location>
        <begin position="20"/>
        <end position="204"/>
    </location>
</feature>
<keyword evidence="1 2" id="KW-0732">Signal</keyword>
<evidence type="ECO:0000313" key="9">
    <source>
        <dbReference type="Proteomes" id="UP000305198"/>
    </source>
</evidence>
<dbReference type="InterPro" id="IPR011990">
    <property type="entry name" value="TPR-like_helical_dom_sf"/>
</dbReference>
<feature type="signal peptide" evidence="2">
    <location>
        <begin position="1"/>
        <end position="19"/>
    </location>
</feature>
<dbReference type="Proteomes" id="UP000186904">
    <property type="component" value="Unassembled WGS sequence"/>
</dbReference>
<evidence type="ECO:0000313" key="7">
    <source>
        <dbReference type="Proteomes" id="UP000186599"/>
    </source>
</evidence>
<dbReference type="Gene3D" id="1.25.40.10">
    <property type="entry name" value="Tetratricopeptide repeat domain"/>
    <property type="match status" value="1"/>
</dbReference>